<evidence type="ECO:0000256" key="2">
    <source>
        <dbReference type="SAM" id="Phobius"/>
    </source>
</evidence>
<organism evidence="4 5">
    <name type="scientific">Pyrus ussuriensis x Pyrus communis</name>
    <dbReference type="NCBI Taxonomy" id="2448454"/>
    <lineage>
        <taxon>Eukaryota</taxon>
        <taxon>Viridiplantae</taxon>
        <taxon>Streptophyta</taxon>
        <taxon>Embryophyta</taxon>
        <taxon>Tracheophyta</taxon>
        <taxon>Spermatophyta</taxon>
        <taxon>Magnoliopsida</taxon>
        <taxon>eudicotyledons</taxon>
        <taxon>Gunneridae</taxon>
        <taxon>Pentapetalae</taxon>
        <taxon>rosids</taxon>
        <taxon>fabids</taxon>
        <taxon>Rosales</taxon>
        <taxon>Rosaceae</taxon>
        <taxon>Amygdaloideae</taxon>
        <taxon>Maleae</taxon>
        <taxon>Pyrus</taxon>
    </lineage>
</organism>
<dbReference type="InterPro" id="IPR036397">
    <property type="entry name" value="RNaseH_sf"/>
</dbReference>
<dbReference type="InterPro" id="IPR001841">
    <property type="entry name" value="Znf_RING"/>
</dbReference>
<keyword evidence="1" id="KW-0479">Metal-binding</keyword>
<dbReference type="InterPro" id="IPR012337">
    <property type="entry name" value="RNaseH-like_sf"/>
</dbReference>
<feature type="transmembrane region" description="Helical" evidence="2">
    <location>
        <begin position="25"/>
        <end position="50"/>
    </location>
</feature>
<dbReference type="Pfam" id="PF13639">
    <property type="entry name" value="zf-RING_2"/>
    <property type="match status" value="1"/>
</dbReference>
<reference evidence="4 5" key="3">
    <citation type="submission" date="2019-11" db="EMBL/GenBank/DDBJ databases">
        <title>A de novo genome assembly of a pear dwarfing rootstock.</title>
        <authorList>
            <person name="Wang F."/>
            <person name="Wang J."/>
            <person name="Li S."/>
            <person name="Zhang Y."/>
            <person name="Fang M."/>
            <person name="Ma L."/>
            <person name="Zhao Y."/>
            <person name="Jiang S."/>
        </authorList>
    </citation>
    <scope>NUCLEOTIDE SEQUENCE [LARGE SCALE GENOMIC DNA]</scope>
    <source>
        <strain evidence="4">S2</strain>
        <tissue evidence="4">Leaf</tissue>
    </source>
</reference>
<dbReference type="GO" id="GO:0004523">
    <property type="term" value="F:RNA-DNA hybrid ribonuclease activity"/>
    <property type="evidence" value="ECO:0007669"/>
    <property type="project" value="InterPro"/>
</dbReference>
<keyword evidence="2" id="KW-1133">Transmembrane helix</keyword>
<keyword evidence="2" id="KW-0812">Transmembrane</keyword>
<keyword evidence="5" id="KW-1185">Reference proteome</keyword>
<dbReference type="Gene3D" id="3.30.420.10">
    <property type="entry name" value="Ribonuclease H-like superfamily/Ribonuclease H"/>
    <property type="match status" value="1"/>
</dbReference>
<dbReference type="PROSITE" id="PS50089">
    <property type="entry name" value="ZF_RING_2"/>
    <property type="match status" value="1"/>
</dbReference>
<evidence type="ECO:0000313" key="5">
    <source>
        <dbReference type="Proteomes" id="UP000327157"/>
    </source>
</evidence>
<evidence type="ECO:0000259" key="3">
    <source>
        <dbReference type="PROSITE" id="PS50089"/>
    </source>
</evidence>
<dbReference type="InterPro" id="IPR044730">
    <property type="entry name" value="RNase_H-like_dom_plant"/>
</dbReference>
<sequence>MSSTPNPSSNSNPHAPTNYLTTLGLGYGIAISLGFLVLFSTLLLASYICCRVSRHRHHHHHQPPQRQNPNPSPEGVILPRIIFVAEDDNEQQQQDDDENAVVGLHPSVINSYPKFPFSKEASTPDSSTCSICLCDYKDAEMLRMMPECRHYFHLLCLDAWLRLKGSCPVCRNSPLPTPLSTPLQEVVPLSQYPADRRWRSKDEGIQCDYSLSNYQSRGTFQRNDSASWTCPALPDYKSTTTILRYTTRFLDGWVEFMLLDFVLYDWDRVLSPGGFLWIDSFFCLKEDLSDYLESLKMLRYKKHKWVVVPKLDKDDDGEVFFSAVLEKPGRPFRGQQEMVDDISQIVVSTKGWRKPEFGRLKLNTDAAWQKETKVGGVGSVLRDFAGIPKMVGGNGGEYFLSSNMAEAAAIRQGLEMCALRGFHASGEALEVESDSKGLVQMLNKEIQADVLMEVYVVDIWNMMESF</sequence>
<dbReference type="Proteomes" id="UP000327157">
    <property type="component" value="Chromosome 1"/>
</dbReference>
<proteinExistence type="predicted"/>
<dbReference type="CDD" id="cd06222">
    <property type="entry name" value="RNase_H_like"/>
    <property type="match status" value="1"/>
</dbReference>
<comment type="caution">
    <text evidence="4">The sequence shown here is derived from an EMBL/GenBank/DDBJ whole genome shotgun (WGS) entry which is preliminary data.</text>
</comment>
<dbReference type="GO" id="GO:0003676">
    <property type="term" value="F:nucleic acid binding"/>
    <property type="evidence" value="ECO:0007669"/>
    <property type="project" value="InterPro"/>
</dbReference>
<dbReference type="SUPFAM" id="SSF57850">
    <property type="entry name" value="RING/U-box"/>
    <property type="match status" value="1"/>
</dbReference>
<dbReference type="SUPFAM" id="SSF53098">
    <property type="entry name" value="Ribonuclease H-like"/>
    <property type="match status" value="1"/>
</dbReference>
<feature type="domain" description="RING-type" evidence="3">
    <location>
        <begin position="129"/>
        <end position="171"/>
    </location>
</feature>
<dbReference type="AlphaFoldDB" id="A0A5N5F3Y6"/>
<evidence type="ECO:0000313" key="4">
    <source>
        <dbReference type="EMBL" id="KAB2597788.1"/>
    </source>
</evidence>
<dbReference type="GO" id="GO:0008270">
    <property type="term" value="F:zinc ion binding"/>
    <property type="evidence" value="ECO:0007669"/>
    <property type="project" value="UniProtKB-KW"/>
</dbReference>
<evidence type="ECO:0000256" key="1">
    <source>
        <dbReference type="PROSITE-ProRule" id="PRU00175"/>
    </source>
</evidence>
<reference evidence="5" key="2">
    <citation type="submission" date="2019-10" db="EMBL/GenBank/DDBJ databases">
        <title>A de novo genome assembly of a pear dwarfing rootstock.</title>
        <authorList>
            <person name="Wang F."/>
            <person name="Wang J."/>
            <person name="Li S."/>
            <person name="Zhang Y."/>
            <person name="Fang M."/>
            <person name="Ma L."/>
            <person name="Zhao Y."/>
            <person name="Jiang S."/>
        </authorList>
    </citation>
    <scope>NUCLEOTIDE SEQUENCE [LARGE SCALE GENOMIC DNA]</scope>
</reference>
<dbReference type="Pfam" id="PF13456">
    <property type="entry name" value="RVT_3"/>
    <property type="match status" value="1"/>
</dbReference>
<dbReference type="SMART" id="SM00184">
    <property type="entry name" value="RING"/>
    <property type="match status" value="1"/>
</dbReference>
<gene>
    <name evidence="4" type="ORF">D8674_000708</name>
</gene>
<dbReference type="InterPro" id="IPR002156">
    <property type="entry name" value="RNaseH_domain"/>
</dbReference>
<dbReference type="GO" id="GO:0016740">
    <property type="term" value="F:transferase activity"/>
    <property type="evidence" value="ECO:0007669"/>
    <property type="project" value="InterPro"/>
</dbReference>
<dbReference type="EMBL" id="SMOL01000768">
    <property type="protein sequence ID" value="KAB2597788.1"/>
    <property type="molecule type" value="Genomic_DNA"/>
</dbReference>
<dbReference type="PANTHER" id="PTHR46592:SF6">
    <property type="entry name" value="RING-H2 FINGER PROTEIN ATL67"/>
    <property type="match status" value="1"/>
</dbReference>
<name>A0A5N5F3Y6_9ROSA</name>
<dbReference type="GO" id="GO:0016567">
    <property type="term" value="P:protein ubiquitination"/>
    <property type="evidence" value="ECO:0007669"/>
    <property type="project" value="InterPro"/>
</dbReference>
<dbReference type="PANTHER" id="PTHR46592">
    <property type="entry name" value="RING-H2 FINGER PROTEIN ATL67"/>
    <property type="match status" value="1"/>
</dbReference>
<dbReference type="InterPro" id="IPR013083">
    <property type="entry name" value="Znf_RING/FYVE/PHD"/>
</dbReference>
<keyword evidence="2" id="KW-0472">Membrane</keyword>
<protein>
    <submittedName>
        <fullName evidence="4">RING-H2 finger protein ATL67</fullName>
    </submittedName>
</protein>
<accession>A0A5N5F3Y6</accession>
<dbReference type="InterPro" id="IPR044289">
    <property type="entry name" value="ATL67-70"/>
</dbReference>
<dbReference type="OrthoDB" id="8062037at2759"/>
<dbReference type="Gene3D" id="3.30.40.10">
    <property type="entry name" value="Zinc/RING finger domain, C3HC4 (zinc finger)"/>
    <property type="match status" value="1"/>
</dbReference>
<keyword evidence="1" id="KW-0863">Zinc-finger</keyword>
<dbReference type="CDD" id="cd16461">
    <property type="entry name" value="RING-H2_EL5-like"/>
    <property type="match status" value="1"/>
</dbReference>
<reference evidence="4 5" key="1">
    <citation type="submission" date="2019-09" db="EMBL/GenBank/DDBJ databases">
        <authorList>
            <person name="Ou C."/>
        </authorList>
    </citation>
    <scope>NUCLEOTIDE SEQUENCE [LARGE SCALE GENOMIC DNA]</scope>
    <source>
        <strain evidence="4">S2</strain>
        <tissue evidence="4">Leaf</tissue>
    </source>
</reference>
<keyword evidence="1" id="KW-0862">Zinc</keyword>